<evidence type="ECO:0000313" key="3">
    <source>
        <dbReference type="Proteomes" id="UP001152622"/>
    </source>
</evidence>
<gene>
    <name evidence="2" type="ORF">SKAU_G00213020</name>
</gene>
<proteinExistence type="predicted"/>
<reference evidence="2" key="1">
    <citation type="journal article" date="2023" name="Science">
        <title>Genome structures resolve the early diversification of teleost fishes.</title>
        <authorList>
            <person name="Parey E."/>
            <person name="Louis A."/>
            <person name="Montfort J."/>
            <person name="Bouchez O."/>
            <person name="Roques C."/>
            <person name="Iampietro C."/>
            <person name="Lluch J."/>
            <person name="Castinel A."/>
            <person name="Donnadieu C."/>
            <person name="Desvignes T."/>
            <person name="Floi Bucao C."/>
            <person name="Jouanno E."/>
            <person name="Wen M."/>
            <person name="Mejri S."/>
            <person name="Dirks R."/>
            <person name="Jansen H."/>
            <person name="Henkel C."/>
            <person name="Chen W.J."/>
            <person name="Zahm M."/>
            <person name="Cabau C."/>
            <person name="Klopp C."/>
            <person name="Thompson A.W."/>
            <person name="Robinson-Rechavi M."/>
            <person name="Braasch I."/>
            <person name="Lecointre G."/>
            <person name="Bobe J."/>
            <person name="Postlethwait J.H."/>
            <person name="Berthelot C."/>
            <person name="Roest Crollius H."/>
            <person name="Guiguen Y."/>
        </authorList>
    </citation>
    <scope>NUCLEOTIDE SEQUENCE</scope>
    <source>
        <strain evidence="2">WJC10195</strain>
    </source>
</reference>
<dbReference type="Proteomes" id="UP001152622">
    <property type="component" value="Chromosome 7"/>
</dbReference>
<dbReference type="AlphaFoldDB" id="A0A9Q1F9G1"/>
<feature type="compositionally biased region" description="Basic and acidic residues" evidence="1">
    <location>
        <begin position="1"/>
        <end position="18"/>
    </location>
</feature>
<evidence type="ECO:0000256" key="1">
    <source>
        <dbReference type="SAM" id="MobiDB-lite"/>
    </source>
</evidence>
<feature type="region of interest" description="Disordered" evidence="1">
    <location>
        <begin position="1"/>
        <end position="27"/>
    </location>
</feature>
<dbReference type="EMBL" id="JAINUF010000007">
    <property type="protein sequence ID" value="KAJ8353735.1"/>
    <property type="molecule type" value="Genomic_DNA"/>
</dbReference>
<accession>A0A9Q1F9G1</accession>
<comment type="caution">
    <text evidence="2">The sequence shown here is derived from an EMBL/GenBank/DDBJ whole genome shotgun (WGS) entry which is preliminary data.</text>
</comment>
<sequence>MKAHSRFLDEGLLDKGEPPRWSNEPAGAKAGGAGFHLTVWNVSVDTCHFTLRFLHQKGHFHFYGTFWNNITALVRR</sequence>
<name>A0A9Q1F9G1_SYNKA</name>
<organism evidence="2 3">
    <name type="scientific">Synaphobranchus kaupii</name>
    <name type="common">Kaup's arrowtooth eel</name>
    <dbReference type="NCBI Taxonomy" id="118154"/>
    <lineage>
        <taxon>Eukaryota</taxon>
        <taxon>Metazoa</taxon>
        <taxon>Chordata</taxon>
        <taxon>Craniata</taxon>
        <taxon>Vertebrata</taxon>
        <taxon>Euteleostomi</taxon>
        <taxon>Actinopterygii</taxon>
        <taxon>Neopterygii</taxon>
        <taxon>Teleostei</taxon>
        <taxon>Anguilliformes</taxon>
        <taxon>Synaphobranchidae</taxon>
        <taxon>Synaphobranchus</taxon>
    </lineage>
</organism>
<evidence type="ECO:0000313" key="2">
    <source>
        <dbReference type="EMBL" id="KAJ8353735.1"/>
    </source>
</evidence>
<keyword evidence="3" id="KW-1185">Reference proteome</keyword>
<protein>
    <submittedName>
        <fullName evidence="2">Uncharacterized protein</fullName>
    </submittedName>
</protein>